<keyword evidence="2" id="KW-0238">DNA-binding</keyword>
<organism evidence="5">
    <name type="scientific">uncultured spirochete</name>
    <dbReference type="NCBI Taxonomy" id="156406"/>
    <lineage>
        <taxon>Bacteria</taxon>
        <taxon>Pseudomonadati</taxon>
        <taxon>Spirochaetota</taxon>
        <taxon>Spirochaetia</taxon>
        <taxon>Spirochaetales</taxon>
        <taxon>environmental samples</taxon>
    </lineage>
</organism>
<dbReference type="InterPro" id="IPR009057">
    <property type="entry name" value="Homeodomain-like_sf"/>
</dbReference>
<dbReference type="PROSITE" id="PS51071">
    <property type="entry name" value="HTH_RPIR"/>
    <property type="match status" value="1"/>
</dbReference>
<keyword evidence="3" id="KW-0804">Transcription</keyword>
<dbReference type="InterPro" id="IPR036388">
    <property type="entry name" value="WH-like_DNA-bd_sf"/>
</dbReference>
<dbReference type="InterPro" id="IPR047640">
    <property type="entry name" value="RpiR-like"/>
</dbReference>
<evidence type="ECO:0000259" key="4">
    <source>
        <dbReference type="PROSITE" id="PS51071"/>
    </source>
</evidence>
<name>A0A3P3XIH3_9SPIR</name>
<dbReference type="GO" id="GO:1901135">
    <property type="term" value="P:carbohydrate derivative metabolic process"/>
    <property type="evidence" value="ECO:0007669"/>
    <property type="project" value="InterPro"/>
</dbReference>
<evidence type="ECO:0000256" key="3">
    <source>
        <dbReference type="ARBA" id="ARBA00023163"/>
    </source>
</evidence>
<dbReference type="SUPFAM" id="SSF53697">
    <property type="entry name" value="SIS domain"/>
    <property type="match status" value="1"/>
</dbReference>
<evidence type="ECO:0000313" key="5">
    <source>
        <dbReference type="EMBL" id="SLM12785.1"/>
    </source>
</evidence>
<dbReference type="PANTHER" id="PTHR30514">
    <property type="entry name" value="GLUCOKINASE"/>
    <property type="match status" value="1"/>
</dbReference>
<dbReference type="CDD" id="cd05013">
    <property type="entry name" value="SIS_RpiR"/>
    <property type="match status" value="1"/>
</dbReference>
<dbReference type="InterPro" id="IPR001347">
    <property type="entry name" value="SIS_dom"/>
</dbReference>
<proteinExistence type="predicted"/>
<dbReference type="InterPro" id="IPR035472">
    <property type="entry name" value="RpiR-like_SIS"/>
</dbReference>
<dbReference type="Gene3D" id="3.40.50.10490">
    <property type="entry name" value="Glucose-6-phosphate isomerase like protein, domain 1"/>
    <property type="match status" value="1"/>
</dbReference>
<accession>A0A3P3XIH3</accession>
<feature type="domain" description="HTH rpiR-type" evidence="4">
    <location>
        <begin position="1"/>
        <end position="76"/>
    </location>
</feature>
<keyword evidence="1" id="KW-0805">Transcription regulation</keyword>
<dbReference type="GO" id="GO:0003677">
    <property type="term" value="F:DNA binding"/>
    <property type="evidence" value="ECO:0007669"/>
    <property type="project" value="UniProtKB-KW"/>
</dbReference>
<protein>
    <submittedName>
        <fullName evidence="5">Transcriptional regulator, RpiR family</fullName>
    </submittedName>
</protein>
<reference evidence="5" key="1">
    <citation type="submission" date="2017-02" db="EMBL/GenBank/DDBJ databases">
        <authorList>
            <person name="Regsiter A."/>
            <person name="William W."/>
        </authorList>
    </citation>
    <scope>NUCLEOTIDE SEQUENCE</scope>
    <source>
        <strain evidence="5">Bib</strain>
    </source>
</reference>
<evidence type="ECO:0000256" key="2">
    <source>
        <dbReference type="ARBA" id="ARBA00023125"/>
    </source>
</evidence>
<dbReference type="Gene3D" id="1.10.10.10">
    <property type="entry name" value="Winged helix-like DNA-binding domain superfamily/Winged helix DNA-binding domain"/>
    <property type="match status" value="1"/>
</dbReference>
<dbReference type="InterPro" id="IPR046348">
    <property type="entry name" value="SIS_dom_sf"/>
</dbReference>
<dbReference type="EMBL" id="FWDM01000019">
    <property type="protein sequence ID" value="SLM12785.1"/>
    <property type="molecule type" value="Genomic_DNA"/>
</dbReference>
<dbReference type="Pfam" id="PF01380">
    <property type="entry name" value="SIS"/>
    <property type="match status" value="1"/>
</dbReference>
<sequence>MILGKIKETLPRMSPNFRKIASFILDNDNNVAFTSIYSLSEALDISTATLVRFAKSLGYKGYQSFKKDLQEEIQHRLQPYDKVSLSKLGTLPEEKRLQKLIQNEYNNLRSTLNNLQLKDFETMIGAVQSARRIFIAGFGITRHFAQILQTTFLASQGKDVFVITGSVSDYSPQLKSFGASDIMFLMTFPPYSAEVKHVASVAKERGGFLCLFTDSASCPVYSKADVVIKCTTNSLLMSNSFVGLVSVIHVFIHMLLLSSENGGKNIRNGLEMEKMGYSIIADAGEQSCS</sequence>
<dbReference type="AlphaFoldDB" id="A0A3P3XIH3"/>
<dbReference type="PANTHER" id="PTHR30514:SF18">
    <property type="entry name" value="RPIR-FAMILY TRANSCRIPTIONAL REGULATOR"/>
    <property type="match status" value="1"/>
</dbReference>
<dbReference type="InterPro" id="IPR000281">
    <property type="entry name" value="HTH_RpiR"/>
</dbReference>
<evidence type="ECO:0000256" key="1">
    <source>
        <dbReference type="ARBA" id="ARBA00023015"/>
    </source>
</evidence>
<dbReference type="SUPFAM" id="SSF46689">
    <property type="entry name" value="Homeodomain-like"/>
    <property type="match status" value="1"/>
</dbReference>
<dbReference type="GO" id="GO:0003700">
    <property type="term" value="F:DNA-binding transcription factor activity"/>
    <property type="evidence" value="ECO:0007669"/>
    <property type="project" value="InterPro"/>
</dbReference>
<gene>
    <name evidence="5" type="ORF">SPIROBIBN47_260046</name>
</gene>
<dbReference type="GO" id="GO:0097367">
    <property type="term" value="F:carbohydrate derivative binding"/>
    <property type="evidence" value="ECO:0007669"/>
    <property type="project" value="InterPro"/>
</dbReference>
<dbReference type="Pfam" id="PF01418">
    <property type="entry name" value="HTH_6"/>
    <property type="match status" value="1"/>
</dbReference>